<evidence type="ECO:0000313" key="1">
    <source>
        <dbReference type="EMBL" id="CAB4159238.1"/>
    </source>
</evidence>
<sequence length="250" mass="28194">FADQEGTGRPTALSFDPTMDFNYTQIFKTGVSITGTLDATKLRTGSKEEEQITKALKLHMGDIERSFFWGRRFEENGASAQPRRFTGGLFSTITNVVDAASGFATANTITEAEFDRTLIENIFAWGGKEKVAFCGPRVISNLQRIAKNRWQPTAVEGSYGVSMTRYSTFAGDLLVHLHPMFRQVPGFDHTMVLLDMPHLKYRYMDGRDTQLKMNVQAPDVDGKEHYYMTECGLELTQGRVHSVIRNWQAT</sequence>
<dbReference type="InterPro" id="IPR035198">
    <property type="entry name" value="SU10_MCP"/>
</dbReference>
<feature type="non-terminal residue" evidence="1">
    <location>
        <position position="1"/>
    </location>
</feature>
<gene>
    <name evidence="1" type="ORF">UFOVP708_67</name>
</gene>
<name>A0A6J5NQD9_9CAUD</name>
<reference evidence="1" key="1">
    <citation type="submission" date="2020-04" db="EMBL/GenBank/DDBJ databases">
        <authorList>
            <person name="Chiriac C."/>
            <person name="Salcher M."/>
            <person name="Ghai R."/>
            <person name="Kavagutti S V."/>
        </authorList>
    </citation>
    <scope>NUCLEOTIDE SEQUENCE</scope>
</reference>
<accession>A0A6J5NQD9</accession>
<dbReference type="Pfam" id="PF17236">
    <property type="entry name" value="SU10_MCP"/>
    <property type="match status" value="1"/>
</dbReference>
<dbReference type="EMBL" id="LR796683">
    <property type="protein sequence ID" value="CAB4159238.1"/>
    <property type="molecule type" value="Genomic_DNA"/>
</dbReference>
<organism evidence="1">
    <name type="scientific">uncultured Caudovirales phage</name>
    <dbReference type="NCBI Taxonomy" id="2100421"/>
    <lineage>
        <taxon>Viruses</taxon>
        <taxon>Duplodnaviria</taxon>
        <taxon>Heunggongvirae</taxon>
        <taxon>Uroviricota</taxon>
        <taxon>Caudoviricetes</taxon>
        <taxon>Peduoviridae</taxon>
        <taxon>Maltschvirus</taxon>
        <taxon>Maltschvirus maltsch</taxon>
    </lineage>
</organism>
<proteinExistence type="predicted"/>
<evidence type="ECO:0008006" key="2">
    <source>
        <dbReference type="Google" id="ProtNLM"/>
    </source>
</evidence>
<protein>
    <recommendedName>
        <fullName evidence="2">Major capsid protein</fullName>
    </recommendedName>
</protein>